<evidence type="ECO:0000313" key="2">
    <source>
        <dbReference type="EMBL" id="GLO66238.1"/>
    </source>
</evidence>
<protein>
    <submittedName>
        <fullName evidence="2">ATP-binding protein</fullName>
    </submittedName>
</protein>
<dbReference type="Gene3D" id="3.40.50.300">
    <property type="entry name" value="P-loop containing nucleotide triphosphate hydrolases"/>
    <property type="match status" value="2"/>
</dbReference>
<dbReference type="GO" id="GO:0005524">
    <property type="term" value="F:ATP binding"/>
    <property type="evidence" value="ECO:0007669"/>
    <property type="project" value="UniProtKB-KW"/>
</dbReference>
<gene>
    <name evidence="2" type="ORF">MACH08_20220</name>
</gene>
<keyword evidence="3" id="KW-1185">Reference proteome</keyword>
<feature type="domain" description="UvrD-like helicase C-terminal" evidence="1">
    <location>
        <begin position="290"/>
        <end position="335"/>
    </location>
</feature>
<keyword evidence="2" id="KW-0067">ATP-binding</keyword>
<evidence type="ECO:0000313" key="3">
    <source>
        <dbReference type="Proteomes" id="UP001275436"/>
    </source>
</evidence>
<dbReference type="Pfam" id="PF13604">
    <property type="entry name" value="AAA_30"/>
    <property type="match status" value="1"/>
</dbReference>
<dbReference type="Pfam" id="PF13538">
    <property type="entry name" value="UvrD_C_2"/>
    <property type="match status" value="1"/>
</dbReference>
<proteinExistence type="predicted"/>
<dbReference type="EMBL" id="BSKO01000001">
    <property type="protein sequence ID" value="GLO66238.1"/>
    <property type="molecule type" value="Genomic_DNA"/>
</dbReference>
<dbReference type="InterPro" id="IPR027417">
    <property type="entry name" value="P-loop_NTPase"/>
</dbReference>
<name>A0ABQ5TKT0_9BACI</name>
<sequence length="337" mass="38129">MTEMVIKELGLRPSEVAYCTFTGKASLVLSKYHNGKSQVSTIHKLIYEVREDAFGEPIFVLKDGLPDLRLIVVDEASMVNGKILKDLMSFNKPILAIGDHGQLPPIGEETNLMSNPDFKLTEILRQAADNPIIYLSMLAREGKKLEPGTYDNKVIVMKKDDKRANPGVMLKMDQVICGYNRTRSSLNNAMRKKLGYTSENPAKDDKVIFLRNNWNSELEGYNIVNGMIGNITNDPSENKLDSGLKIWDVDVKPDFLKSSFANVKVPQTDFLANKEKLNKFDAMKVDRIDYGYAITAHKSQGSQFERVFVWNEPLGEEKWRWTYTAITRAKGKLIIAL</sequence>
<comment type="caution">
    <text evidence="2">The sequence shown here is derived from an EMBL/GenBank/DDBJ whole genome shotgun (WGS) entry which is preliminary data.</text>
</comment>
<accession>A0ABQ5TKT0</accession>
<dbReference type="Proteomes" id="UP001275436">
    <property type="component" value="Unassembled WGS sequence"/>
</dbReference>
<dbReference type="CDD" id="cd18809">
    <property type="entry name" value="SF1_C_RecD"/>
    <property type="match status" value="1"/>
</dbReference>
<organism evidence="2 3">
    <name type="scientific">Oceanobacillus kimchii</name>
    <dbReference type="NCBI Taxonomy" id="746691"/>
    <lineage>
        <taxon>Bacteria</taxon>
        <taxon>Bacillati</taxon>
        <taxon>Bacillota</taxon>
        <taxon>Bacilli</taxon>
        <taxon>Bacillales</taxon>
        <taxon>Bacillaceae</taxon>
        <taxon>Oceanobacillus</taxon>
    </lineage>
</organism>
<reference evidence="2 3" key="1">
    <citation type="submission" date="2023-02" db="EMBL/GenBank/DDBJ databases">
        <title>Oceanobacillus kimchii IFOP_LL358 isolated form Alexandrium catenella lab strain.</title>
        <authorList>
            <person name="Gajardo G."/>
            <person name="Ueki S."/>
            <person name="Maruyama F."/>
        </authorList>
    </citation>
    <scope>NUCLEOTIDE SEQUENCE [LARGE SCALE GENOMIC DNA]</scope>
    <source>
        <strain evidence="2 3">IFOP_LL358</strain>
    </source>
</reference>
<dbReference type="SUPFAM" id="SSF52540">
    <property type="entry name" value="P-loop containing nucleoside triphosphate hydrolases"/>
    <property type="match status" value="2"/>
</dbReference>
<dbReference type="InterPro" id="IPR027785">
    <property type="entry name" value="UvrD-like_helicase_C"/>
</dbReference>
<keyword evidence="2" id="KW-0547">Nucleotide-binding</keyword>
<evidence type="ECO:0000259" key="1">
    <source>
        <dbReference type="Pfam" id="PF13538"/>
    </source>
</evidence>